<name>A0A1F2P9J3_9EURY</name>
<sequence>MNRSVLDTSVIIKSIFKPPKSISSKIHKRELETHEKCRLIIKKLEEKKVETYIPKVCVVETAAVTKRLSDKDLARRISEGVFNSYELVDEAILFNIAWRIATETGCSGFDSYFIALARIEDAILFTDDGKMHSHAEEAGVSSVLIRKIDLEGIIDILEKM</sequence>
<dbReference type="EMBL" id="LYOS01000005">
    <property type="protein sequence ID" value="OFV67266.1"/>
    <property type="molecule type" value="Genomic_DNA"/>
</dbReference>
<evidence type="ECO:0000313" key="2">
    <source>
        <dbReference type="EMBL" id="OFV67266.1"/>
    </source>
</evidence>
<comment type="caution">
    <text evidence="2">The sequence shown here is derived from an EMBL/GenBank/DDBJ whole genome shotgun (WGS) entry which is preliminary data.</text>
</comment>
<organism evidence="2 3">
    <name type="scientific">Candidatus Syntropharchaeum caldarium</name>
    <dbReference type="NCBI Taxonomy" id="1838285"/>
    <lineage>
        <taxon>Archaea</taxon>
        <taxon>Methanobacteriati</taxon>
        <taxon>Methanobacteriota</taxon>
        <taxon>Stenosarchaea group</taxon>
        <taxon>Methanomicrobia</taxon>
        <taxon>Methanosarcinales</taxon>
        <taxon>ANME-2 cluster</taxon>
        <taxon>Candidatus Syntropharchaeum</taxon>
    </lineage>
</organism>
<dbReference type="InterPro" id="IPR044153">
    <property type="entry name" value="PIN_Pae0151-like"/>
</dbReference>
<dbReference type="CDD" id="cd09873">
    <property type="entry name" value="PIN_Pae0151-like"/>
    <property type="match status" value="1"/>
</dbReference>
<dbReference type="InterPro" id="IPR002716">
    <property type="entry name" value="PIN_dom"/>
</dbReference>
<evidence type="ECO:0000259" key="1">
    <source>
        <dbReference type="Pfam" id="PF01850"/>
    </source>
</evidence>
<feature type="domain" description="PIN" evidence="1">
    <location>
        <begin position="27"/>
        <end position="134"/>
    </location>
</feature>
<dbReference type="SUPFAM" id="SSF88723">
    <property type="entry name" value="PIN domain-like"/>
    <property type="match status" value="1"/>
</dbReference>
<proteinExistence type="predicted"/>
<evidence type="ECO:0000313" key="3">
    <source>
        <dbReference type="Proteomes" id="UP000186940"/>
    </source>
</evidence>
<reference evidence="2" key="1">
    <citation type="submission" date="2016-05" db="EMBL/GenBank/DDBJ databases">
        <title>Microbial consortia oxidize butane by reversing methanogenesis.</title>
        <authorList>
            <person name="Laso-Perez R."/>
            <person name="Richter M."/>
            <person name="Wegener G."/>
            <person name="Musat F."/>
        </authorList>
    </citation>
    <scope>NUCLEOTIDE SEQUENCE [LARGE SCALE GENOMIC DNA]</scope>
    <source>
        <strain evidence="2">BOX2</strain>
    </source>
</reference>
<dbReference type="Proteomes" id="UP000186940">
    <property type="component" value="Unassembled WGS sequence"/>
</dbReference>
<accession>A0A1F2P9J3</accession>
<dbReference type="Pfam" id="PF01850">
    <property type="entry name" value="PIN"/>
    <property type="match status" value="1"/>
</dbReference>
<dbReference type="InterPro" id="IPR029060">
    <property type="entry name" value="PIN-like_dom_sf"/>
</dbReference>
<gene>
    <name evidence="2" type="ORF">SCAL_001535</name>
</gene>
<protein>
    <submittedName>
        <fullName evidence="2">Nucleic acid-binding protein, contains PIN domain protein</fullName>
    </submittedName>
</protein>
<dbReference type="STRING" id="1838285.SCAL_001535"/>
<dbReference type="AlphaFoldDB" id="A0A1F2P9J3"/>
<keyword evidence="3" id="KW-1185">Reference proteome</keyword>
<dbReference type="Gene3D" id="3.40.50.1010">
    <property type="entry name" value="5'-nuclease"/>
    <property type="match status" value="1"/>
</dbReference>